<dbReference type="EMBL" id="GBRH01228913">
    <property type="protein sequence ID" value="JAD68982.1"/>
    <property type="molecule type" value="Transcribed_RNA"/>
</dbReference>
<sequence>MDVGRMEFLYDQAPESMRSTAAALYWLTISIGSYLGTLLVTIVHERTRRSGQWLQDNLNRGKLDNYYWLVVALEVVNLVYYFVCVKYYTYKPLETVGGDKDDELYHGNGNGNEDAKKQGGSSFK</sequence>
<reference evidence="3" key="2">
    <citation type="journal article" date="2015" name="Data Brief">
        <title>Shoot transcriptome of the giant reed, Arundo donax.</title>
        <authorList>
            <person name="Barrero R.A."/>
            <person name="Guerrero F.D."/>
            <person name="Moolhuijzen P."/>
            <person name="Goolsby J.A."/>
            <person name="Tidwell J."/>
            <person name="Bellgard S.E."/>
            <person name="Bellgard M.I."/>
        </authorList>
    </citation>
    <scope>NUCLEOTIDE SEQUENCE</scope>
    <source>
        <tissue evidence="3">Shoot tissue taken approximately 20 cm above the soil surface</tissue>
    </source>
</reference>
<dbReference type="Gene3D" id="1.20.1250.20">
    <property type="entry name" value="MFS general substrate transporter like domains"/>
    <property type="match status" value="1"/>
</dbReference>
<keyword evidence="2" id="KW-0472">Membrane</keyword>
<protein>
    <submittedName>
        <fullName evidence="3">Uncharacterized protein</fullName>
    </submittedName>
</protein>
<feature type="transmembrane region" description="Helical" evidence="2">
    <location>
        <begin position="65"/>
        <end position="83"/>
    </location>
</feature>
<dbReference type="PANTHER" id="PTHR11654">
    <property type="entry name" value="OLIGOPEPTIDE TRANSPORTER-RELATED"/>
    <property type="match status" value="1"/>
</dbReference>
<organism evidence="3">
    <name type="scientific">Arundo donax</name>
    <name type="common">Giant reed</name>
    <name type="synonym">Donax arundinaceus</name>
    <dbReference type="NCBI Taxonomy" id="35708"/>
    <lineage>
        <taxon>Eukaryota</taxon>
        <taxon>Viridiplantae</taxon>
        <taxon>Streptophyta</taxon>
        <taxon>Embryophyta</taxon>
        <taxon>Tracheophyta</taxon>
        <taxon>Spermatophyta</taxon>
        <taxon>Magnoliopsida</taxon>
        <taxon>Liliopsida</taxon>
        <taxon>Poales</taxon>
        <taxon>Poaceae</taxon>
        <taxon>PACMAD clade</taxon>
        <taxon>Arundinoideae</taxon>
        <taxon>Arundineae</taxon>
        <taxon>Arundo</taxon>
    </lineage>
</organism>
<keyword evidence="2" id="KW-0812">Transmembrane</keyword>
<evidence type="ECO:0000313" key="3">
    <source>
        <dbReference type="EMBL" id="JAD68982.1"/>
    </source>
</evidence>
<reference evidence="3" key="1">
    <citation type="submission" date="2014-09" db="EMBL/GenBank/DDBJ databases">
        <authorList>
            <person name="Magalhaes I.L.F."/>
            <person name="Oliveira U."/>
            <person name="Santos F.R."/>
            <person name="Vidigal T.H.D.A."/>
            <person name="Brescovit A.D."/>
            <person name="Santos A.J."/>
        </authorList>
    </citation>
    <scope>NUCLEOTIDE SEQUENCE</scope>
    <source>
        <tissue evidence="3">Shoot tissue taken approximately 20 cm above the soil surface</tissue>
    </source>
</reference>
<evidence type="ECO:0000256" key="2">
    <source>
        <dbReference type="SAM" id="Phobius"/>
    </source>
</evidence>
<name>A0A0A9CBV4_ARUDO</name>
<dbReference type="InterPro" id="IPR036259">
    <property type="entry name" value="MFS_trans_sf"/>
</dbReference>
<evidence type="ECO:0000256" key="1">
    <source>
        <dbReference type="SAM" id="MobiDB-lite"/>
    </source>
</evidence>
<dbReference type="AlphaFoldDB" id="A0A0A9CBV4"/>
<feature type="transmembrane region" description="Helical" evidence="2">
    <location>
        <begin position="23"/>
        <end position="44"/>
    </location>
</feature>
<proteinExistence type="predicted"/>
<feature type="region of interest" description="Disordered" evidence="1">
    <location>
        <begin position="94"/>
        <end position="124"/>
    </location>
</feature>
<dbReference type="SUPFAM" id="SSF103473">
    <property type="entry name" value="MFS general substrate transporter"/>
    <property type="match status" value="1"/>
</dbReference>
<accession>A0A0A9CBV4</accession>
<keyword evidence="2" id="KW-1133">Transmembrane helix</keyword>